<dbReference type="EMBL" id="PP511791">
    <property type="protein sequence ID" value="XCD07531.1"/>
    <property type="molecule type" value="Genomic_DNA"/>
</dbReference>
<reference evidence="1" key="1">
    <citation type="submission" date="2024-03" db="EMBL/GenBank/DDBJ databases">
        <title>Diverse circular DNA viruses in blood, oral, and fecal samples of captive lemurs.</title>
        <authorList>
            <person name="Paietta E.N."/>
            <person name="Kraberger S."/>
            <person name="Lund M.C."/>
            <person name="Custer J.M."/>
            <person name="Vargas K.M."/>
            <person name="Ehmke E.E."/>
            <person name="Yoder A.D."/>
            <person name="Varsani A."/>
        </authorList>
    </citation>
    <scope>NUCLEOTIDE SEQUENCE</scope>
    <source>
        <strain evidence="1">Duke_28FS_1</strain>
    </source>
</reference>
<proteinExistence type="predicted"/>
<sequence>MFNTNSTPFTMPVTPAYTSGGNCGNGMWGDGGWWVIILFALIFGWGRNGFGGGESGSSFTDSAVQRGFDNQSVMNKLNGIEQGICSLGYDQLSQMNGINQNVSQQGFNISSAIAQLGYQNQSCCCETNRNIDAVRYENAKNTCDIVNAIREDGALTRAQLTQNEIQGLRDQLQTANFQLSQQAQSANLINQLRPCPIPAYLSCSPYTSYDPYGRNGFFGNGCGCNSGCC</sequence>
<evidence type="ECO:0000313" key="1">
    <source>
        <dbReference type="EMBL" id="XCD07531.1"/>
    </source>
</evidence>
<name>A0AAU8B643_9CAUD</name>
<organism evidence="1">
    <name type="scientific">Dulem virus 39</name>
    <dbReference type="NCBI Taxonomy" id="3145757"/>
    <lineage>
        <taxon>Viruses</taxon>
        <taxon>Duplodnaviria</taxon>
        <taxon>Heunggongvirae</taxon>
        <taxon>Uroviricota</taxon>
        <taxon>Caudoviricetes</taxon>
    </lineage>
</organism>
<accession>A0AAU8B643</accession>
<protein>
    <submittedName>
        <fullName evidence="1">Uncharacterized protein</fullName>
    </submittedName>
</protein>